<dbReference type="PANTHER" id="PTHR33445">
    <property type="entry name" value="ATP SYNTHASE SUBUNIT B', CHLOROPLASTIC"/>
    <property type="match status" value="1"/>
</dbReference>
<reference evidence="19" key="1">
    <citation type="journal article" date="2017" name="Environ. Microbiol. Rep.">
        <title>Genetic Diversity of Marine Anaerobic Ammonium-Oxidizing Bacteria as Revealed by Genomic and Proteomic Analyses of 'Candidatus Scalindua japonica'.</title>
        <authorList>
            <person name="Oshiki M."/>
            <person name="Mizuto K."/>
            <person name="Kimura Z."/>
            <person name="Kindaichi T."/>
            <person name="Satoh H."/>
            <person name="Okabe S."/>
        </authorList>
    </citation>
    <scope>NUCLEOTIDE SEQUENCE [LARGE SCALE GENOMIC DNA]</scope>
    <source>
        <strain evidence="19">husup-a2</strain>
    </source>
</reference>
<evidence type="ECO:0000256" key="4">
    <source>
        <dbReference type="ARBA" id="ARBA00022547"/>
    </source>
</evidence>
<keyword evidence="9 15" id="KW-0472">Membrane</keyword>
<dbReference type="OrthoDB" id="273453at2"/>
<dbReference type="NCBIfam" id="TIGR01144">
    <property type="entry name" value="ATP_synt_b"/>
    <property type="match status" value="1"/>
</dbReference>
<keyword evidence="7 15" id="KW-1133">Transmembrane helix</keyword>
<evidence type="ECO:0000256" key="6">
    <source>
        <dbReference type="ARBA" id="ARBA00022781"/>
    </source>
</evidence>
<evidence type="ECO:0000256" key="9">
    <source>
        <dbReference type="ARBA" id="ARBA00023136"/>
    </source>
</evidence>
<dbReference type="CDD" id="cd06503">
    <property type="entry name" value="ATP-synt_Fo_b"/>
    <property type="match status" value="1"/>
</dbReference>
<comment type="similarity">
    <text evidence="1 15 16">Belongs to the ATPase B chain family.</text>
</comment>
<evidence type="ECO:0000256" key="7">
    <source>
        <dbReference type="ARBA" id="ARBA00022989"/>
    </source>
</evidence>
<keyword evidence="17" id="KW-0175">Coiled coil</keyword>
<organism evidence="18 19">
    <name type="scientific">Candidatus Scalindua japonica</name>
    <dbReference type="NCBI Taxonomy" id="1284222"/>
    <lineage>
        <taxon>Bacteria</taxon>
        <taxon>Pseudomonadati</taxon>
        <taxon>Planctomycetota</taxon>
        <taxon>Candidatus Brocadiia</taxon>
        <taxon>Candidatus Brocadiales</taxon>
        <taxon>Candidatus Scalinduaceae</taxon>
        <taxon>Candidatus Scalindua</taxon>
    </lineage>
</organism>
<evidence type="ECO:0000256" key="11">
    <source>
        <dbReference type="ARBA" id="ARBA00025198"/>
    </source>
</evidence>
<protein>
    <recommendedName>
        <fullName evidence="15">ATP synthase subunit b</fullName>
    </recommendedName>
    <alternativeName>
        <fullName evidence="15">ATP synthase F(0) sector subunit b</fullName>
    </alternativeName>
    <alternativeName>
        <fullName evidence="15">ATPase subunit I</fullName>
    </alternativeName>
    <alternativeName>
        <fullName evidence="15">F-type ATPase subunit b</fullName>
        <shortName evidence="15">F-ATPase subunit b</shortName>
    </alternativeName>
</protein>
<keyword evidence="2 15" id="KW-0813">Transport</keyword>
<feature type="transmembrane region" description="Helical" evidence="15">
    <location>
        <begin position="15"/>
        <end position="34"/>
    </location>
</feature>
<dbReference type="AlphaFoldDB" id="A0A286U1G1"/>
<dbReference type="GO" id="GO:0005886">
    <property type="term" value="C:plasma membrane"/>
    <property type="evidence" value="ECO:0007669"/>
    <property type="project" value="UniProtKB-SubCell"/>
</dbReference>
<proteinExistence type="inferred from homology"/>
<evidence type="ECO:0000256" key="17">
    <source>
        <dbReference type="SAM" id="Coils"/>
    </source>
</evidence>
<keyword evidence="4 15" id="KW-0138">CF(0)</keyword>
<evidence type="ECO:0000256" key="16">
    <source>
        <dbReference type="RuleBase" id="RU003848"/>
    </source>
</evidence>
<dbReference type="GO" id="GO:0045259">
    <property type="term" value="C:proton-transporting ATP synthase complex"/>
    <property type="evidence" value="ECO:0007669"/>
    <property type="project" value="UniProtKB-KW"/>
</dbReference>
<keyword evidence="5 15" id="KW-0812">Transmembrane</keyword>
<accession>A0A286U1G1</accession>
<dbReference type="InterPro" id="IPR050059">
    <property type="entry name" value="ATP_synthase_B_chain"/>
</dbReference>
<dbReference type="EMBL" id="BAOS01000028">
    <property type="protein sequence ID" value="GAX61965.1"/>
    <property type="molecule type" value="Genomic_DNA"/>
</dbReference>
<gene>
    <name evidence="15" type="primary">atpF</name>
    <name evidence="18" type="ORF">SCALIN_C28_0167</name>
</gene>
<keyword evidence="3 15" id="KW-1003">Cell membrane</keyword>
<dbReference type="PANTHER" id="PTHR33445:SF1">
    <property type="entry name" value="ATP SYNTHASE SUBUNIT B"/>
    <property type="match status" value="1"/>
</dbReference>
<dbReference type="Pfam" id="PF00430">
    <property type="entry name" value="ATP-synt_B"/>
    <property type="match status" value="1"/>
</dbReference>
<dbReference type="GO" id="GO:0012505">
    <property type="term" value="C:endomembrane system"/>
    <property type="evidence" value="ECO:0007669"/>
    <property type="project" value="UniProtKB-SubCell"/>
</dbReference>
<evidence type="ECO:0000256" key="2">
    <source>
        <dbReference type="ARBA" id="ARBA00022448"/>
    </source>
</evidence>
<evidence type="ECO:0000256" key="10">
    <source>
        <dbReference type="ARBA" id="ARBA00023310"/>
    </source>
</evidence>
<evidence type="ECO:0000256" key="13">
    <source>
        <dbReference type="ARBA" id="ARBA00026054"/>
    </source>
</evidence>
<comment type="function">
    <text evidence="12">Component of the F(0) channel, it forms part of the peripheral stalk, linking F(1) to F(0). The b'-subunit is a diverged and duplicated form of b found in plants and photosynthetic bacteria.</text>
</comment>
<dbReference type="HAMAP" id="MF_01398">
    <property type="entry name" value="ATP_synth_b_bprime"/>
    <property type="match status" value="1"/>
</dbReference>
<comment type="subunit">
    <text evidence="15">F-type ATPases have 2 components, F(1) - the catalytic core - and F(0) - the membrane proton channel. F(1) has five subunits: alpha(3), beta(3), gamma(1), delta(1), epsilon(1). F(0) has three main subunits: a(1), b(2) and c(10-14). The alpha and beta chains form an alternating ring which encloses part of the gamma chain. F(1) is attached to F(0) by a central stalk formed by the gamma and epsilon chains, while a peripheral stalk is formed by the delta and b chains.</text>
</comment>
<evidence type="ECO:0000256" key="12">
    <source>
        <dbReference type="ARBA" id="ARBA00025614"/>
    </source>
</evidence>
<dbReference type="GO" id="GO:0046933">
    <property type="term" value="F:proton-transporting ATP synthase activity, rotational mechanism"/>
    <property type="evidence" value="ECO:0007669"/>
    <property type="project" value="UniProtKB-UniRule"/>
</dbReference>
<keyword evidence="10 15" id="KW-0066">ATP synthesis</keyword>
<keyword evidence="8 15" id="KW-0406">Ion transport</keyword>
<evidence type="ECO:0000256" key="14">
    <source>
        <dbReference type="ARBA" id="ARBA00037847"/>
    </source>
</evidence>
<dbReference type="GO" id="GO:0046961">
    <property type="term" value="F:proton-transporting ATPase activity, rotational mechanism"/>
    <property type="evidence" value="ECO:0007669"/>
    <property type="project" value="TreeGrafter"/>
</dbReference>
<comment type="subunit">
    <text evidence="13">F-type ATPases have 2 components, F(1) - the catalytic core - and F(0) - the membrane proton channel. F(1) has five subunits: alpha(3), beta(3), gamma(1), delta(1), epsilon(1). F(0) has four main subunits: a(1), b(2) and c(10-14). The alpha and beta chains form an alternating ring which encloses part of the gamma chain. F(1) is attached to F(0) by a central stalk formed by the gamma and epsilon chains, while a peripheral stalk is formed by the delta and b chains.</text>
</comment>
<dbReference type="RefSeq" id="WP_096895339.1">
    <property type="nucleotide sequence ID" value="NZ_BAOS01000028.1"/>
</dbReference>
<evidence type="ECO:0000256" key="8">
    <source>
        <dbReference type="ARBA" id="ARBA00023065"/>
    </source>
</evidence>
<evidence type="ECO:0000313" key="18">
    <source>
        <dbReference type="EMBL" id="GAX61965.1"/>
    </source>
</evidence>
<sequence>MGNLLEALGVNFKMVFIQAVGFLILLVLMKKFLFGRIKEIIKSRADEIKDTYKKSEDDRAEAARLKEEYQQKAVKADEAAEAKIQAAVDKAKDVGGKMLEEAHQAVADEKAKAHKNIDMERKKALAEVRNQVVDLTILSTSRLIKQSTKRETAEKLVDDVIKGVGALS</sequence>
<feature type="coiled-coil region" evidence="17">
    <location>
        <begin position="48"/>
        <end position="82"/>
    </location>
</feature>
<evidence type="ECO:0000256" key="5">
    <source>
        <dbReference type="ARBA" id="ARBA00022692"/>
    </source>
</evidence>
<dbReference type="InterPro" id="IPR005864">
    <property type="entry name" value="ATP_synth_F0_bsu_bac"/>
</dbReference>
<evidence type="ECO:0000256" key="1">
    <source>
        <dbReference type="ARBA" id="ARBA00005513"/>
    </source>
</evidence>
<evidence type="ECO:0000256" key="3">
    <source>
        <dbReference type="ARBA" id="ARBA00022475"/>
    </source>
</evidence>
<comment type="caution">
    <text evidence="18">The sequence shown here is derived from an EMBL/GenBank/DDBJ whole genome shotgun (WGS) entry which is preliminary data.</text>
</comment>
<keyword evidence="19" id="KW-1185">Reference proteome</keyword>
<dbReference type="Proteomes" id="UP000218542">
    <property type="component" value="Unassembled WGS sequence"/>
</dbReference>
<keyword evidence="6 15" id="KW-0375">Hydrogen ion transport</keyword>
<evidence type="ECO:0000313" key="19">
    <source>
        <dbReference type="Proteomes" id="UP000218542"/>
    </source>
</evidence>
<evidence type="ECO:0000256" key="15">
    <source>
        <dbReference type="HAMAP-Rule" id="MF_01398"/>
    </source>
</evidence>
<dbReference type="InterPro" id="IPR002146">
    <property type="entry name" value="ATP_synth_b/b'su_bac/chlpt"/>
</dbReference>
<name>A0A286U1G1_9BACT</name>
<comment type="function">
    <text evidence="11 15">F(1)F(0) ATP synthase produces ATP from ADP in the presence of a proton or sodium gradient. F-type ATPases consist of two structural domains, F(1) containing the extramembraneous catalytic core and F(0) containing the membrane proton channel, linked together by a central stalk and a peripheral stalk. During catalysis, ATP synthesis in the catalytic domain of F(1) is coupled via a rotary mechanism of the central stalk subunits to proton translocation.</text>
</comment>
<comment type="subcellular location">
    <subcellularLocation>
        <location evidence="15">Cell membrane</location>
        <topology evidence="15">Single-pass membrane protein</topology>
    </subcellularLocation>
    <subcellularLocation>
        <location evidence="14">Endomembrane system</location>
        <topology evidence="14">Single-pass membrane protein</topology>
    </subcellularLocation>
</comment>